<accession>A0A226WY16</accession>
<comment type="caution">
    <text evidence="2">The sequence shown here is derived from an EMBL/GenBank/DDBJ whole genome shotgun (WGS) entry which is preliminary data.</text>
</comment>
<reference evidence="3" key="1">
    <citation type="submission" date="2017-01" db="EMBL/GenBank/DDBJ databases">
        <title>Genome Analysis of Deinococcus marmoris KOPRI26562.</title>
        <authorList>
            <person name="Kim J.H."/>
            <person name="Oh H.-M."/>
        </authorList>
    </citation>
    <scope>NUCLEOTIDE SEQUENCE [LARGE SCALE GENOMIC DNA]</scope>
    <source>
        <strain evidence="3">PAMC 26633</strain>
    </source>
</reference>
<evidence type="ECO:0000256" key="1">
    <source>
        <dbReference type="SAM" id="MobiDB-lite"/>
    </source>
</evidence>
<feature type="region of interest" description="Disordered" evidence="1">
    <location>
        <begin position="1"/>
        <end position="20"/>
    </location>
</feature>
<sequence>MGMARPSEVTAARANAARTSERAVNHTFIARCASRPNYAINLVGLSEY</sequence>
<organism evidence="2 3">
    <name type="scientific">Caballeronia sordidicola</name>
    <name type="common">Burkholderia sordidicola</name>
    <dbReference type="NCBI Taxonomy" id="196367"/>
    <lineage>
        <taxon>Bacteria</taxon>
        <taxon>Pseudomonadati</taxon>
        <taxon>Pseudomonadota</taxon>
        <taxon>Betaproteobacteria</taxon>
        <taxon>Burkholderiales</taxon>
        <taxon>Burkholderiaceae</taxon>
        <taxon>Caballeronia</taxon>
    </lineage>
</organism>
<dbReference type="Proteomes" id="UP000214720">
    <property type="component" value="Unassembled WGS sequence"/>
</dbReference>
<evidence type="ECO:0000313" key="2">
    <source>
        <dbReference type="EMBL" id="OXC76071.1"/>
    </source>
</evidence>
<dbReference type="EMBL" id="MTHB01000147">
    <property type="protein sequence ID" value="OXC76071.1"/>
    <property type="molecule type" value="Genomic_DNA"/>
</dbReference>
<name>A0A226WY16_CABSO</name>
<gene>
    <name evidence="2" type="ORF">BSU04_23680</name>
</gene>
<protein>
    <submittedName>
        <fullName evidence="2">Uncharacterized protein</fullName>
    </submittedName>
</protein>
<dbReference type="AlphaFoldDB" id="A0A226WY16"/>
<evidence type="ECO:0000313" key="3">
    <source>
        <dbReference type="Proteomes" id="UP000214720"/>
    </source>
</evidence>
<proteinExistence type="predicted"/>